<gene>
    <name evidence="4" type="ORF">DL764_008118</name>
</gene>
<keyword evidence="5" id="KW-1185">Reference proteome</keyword>
<dbReference type="GO" id="GO:0006338">
    <property type="term" value="P:chromatin remodeling"/>
    <property type="evidence" value="ECO:0007669"/>
    <property type="project" value="UniProtKB-ARBA"/>
</dbReference>
<comment type="subunit">
    <text evidence="1">Component of the NuA4 histone acetyltransferase complex.</text>
</comment>
<accession>A0A4Q4SYC3</accession>
<proteinExistence type="predicted"/>
<dbReference type="SUPFAM" id="SSF54160">
    <property type="entry name" value="Chromo domain-like"/>
    <property type="match status" value="1"/>
</dbReference>
<dbReference type="EMBL" id="QJNU01000605">
    <property type="protein sequence ID" value="RYO92535.1"/>
    <property type="molecule type" value="Genomic_DNA"/>
</dbReference>
<dbReference type="SMART" id="SM00298">
    <property type="entry name" value="CHROMO"/>
    <property type="match status" value="1"/>
</dbReference>
<evidence type="ECO:0000259" key="3">
    <source>
        <dbReference type="PROSITE" id="PS50013"/>
    </source>
</evidence>
<evidence type="ECO:0000313" key="4">
    <source>
        <dbReference type="EMBL" id="RYO92535.1"/>
    </source>
</evidence>
<dbReference type="AlphaFoldDB" id="A0A4Q4SYC3"/>
<sequence length="218" mass="25257">MADEVPLPQRALSYEASIPPQGTPLPPYYPIQKLEFDNYGPIPTDAEDSDDNDHDDRPLYEVEEITPMRLRGRTTELFVKWKGWDLEEGEWKALKELRGCKRLVRKLAGTQKHVSVGLSHAAWKQCIRAIHRWLDKEDGRQALSWRRCKLNAEQCKLAAMRAAISAIGQGDNPEYILRRYSERVKPSDAEERREKWVCRVVERLKQQVFAMDIGQQGN</sequence>
<evidence type="ECO:0000313" key="5">
    <source>
        <dbReference type="Proteomes" id="UP000293360"/>
    </source>
</evidence>
<dbReference type="Proteomes" id="UP000293360">
    <property type="component" value="Unassembled WGS sequence"/>
</dbReference>
<comment type="caution">
    <text evidence="4">The sequence shown here is derived from an EMBL/GenBank/DDBJ whole genome shotgun (WGS) entry which is preliminary data.</text>
</comment>
<dbReference type="Gene3D" id="2.40.50.40">
    <property type="match status" value="1"/>
</dbReference>
<organism evidence="4 5">
    <name type="scientific">Monosporascus ibericus</name>
    <dbReference type="NCBI Taxonomy" id="155417"/>
    <lineage>
        <taxon>Eukaryota</taxon>
        <taxon>Fungi</taxon>
        <taxon>Dikarya</taxon>
        <taxon>Ascomycota</taxon>
        <taxon>Pezizomycotina</taxon>
        <taxon>Sordariomycetes</taxon>
        <taxon>Xylariomycetidae</taxon>
        <taxon>Xylariales</taxon>
        <taxon>Xylariales incertae sedis</taxon>
        <taxon>Monosporascus</taxon>
    </lineage>
</organism>
<dbReference type="PROSITE" id="PS50013">
    <property type="entry name" value="CHROMO_2"/>
    <property type="match status" value="1"/>
</dbReference>
<evidence type="ECO:0000256" key="2">
    <source>
        <dbReference type="SAM" id="MobiDB-lite"/>
    </source>
</evidence>
<evidence type="ECO:0000256" key="1">
    <source>
        <dbReference type="ARBA" id="ARBA00011353"/>
    </source>
</evidence>
<reference evidence="4 5" key="1">
    <citation type="submission" date="2018-06" db="EMBL/GenBank/DDBJ databases">
        <title>Complete Genomes of Monosporascus.</title>
        <authorList>
            <person name="Robinson A.J."/>
            <person name="Natvig D.O."/>
        </authorList>
    </citation>
    <scope>NUCLEOTIDE SEQUENCE [LARGE SCALE GENOMIC DNA]</scope>
    <source>
        <strain evidence="4 5">CBS 110550</strain>
    </source>
</reference>
<name>A0A4Q4SYC3_9PEZI</name>
<dbReference type="InterPro" id="IPR023780">
    <property type="entry name" value="Chromo_domain"/>
</dbReference>
<protein>
    <recommendedName>
        <fullName evidence="3">Chromo domain-containing protein</fullName>
    </recommendedName>
</protein>
<dbReference type="InterPro" id="IPR000953">
    <property type="entry name" value="Chromo/chromo_shadow_dom"/>
</dbReference>
<dbReference type="InterPro" id="IPR016197">
    <property type="entry name" value="Chromo-like_dom_sf"/>
</dbReference>
<feature type="region of interest" description="Disordered" evidence="2">
    <location>
        <begin position="1"/>
        <end position="56"/>
    </location>
</feature>
<dbReference type="Pfam" id="PF00385">
    <property type="entry name" value="Chromo"/>
    <property type="match status" value="1"/>
</dbReference>
<dbReference type="CDD" id="cd00024">
    <property type="entry name" value="CD_CSD"/>
    <property type="match status" value="1"/>
</dbReference>
<feature type="domain" description="Chromo" evidence="3">
    <location>
        <begin position="60"/>
        <end position="107"/>
    </location>
</feature>